<evidence type="ECO:0000313" key="2">
    <source>
        <dbReference type="EMBL" id="HJC85358.1"/>
    </source>
</evidence>
<accession>A0A9D2QFX0</accession>
<protein>
    <submittedName>
        <fullName evidence="2">Uncharacterized protein</fullName>
    </submittedName>
</protein>
<reference evidence="2" key="1">
    <citation type="journal article" date="2021" name="PeerJ">
        <title>Extensive microbial diversity within the chicken gut microbiome revealed by metagenomics and culture.</title>
        <authorList>
            <person name="Gilroy R."/>
            <person name="Ravi A."/>
            <person name="Getino M."/>
            <person name="Pursley I."/>
            <person name="Horton D.L."/>
            <person name="Alikhan N.F."/>
            <person name="Baker D."/>
            <person name="Gharbi K."/>
            <person name="Hall N."/>
            <person name="Watson M."/>
            <person name="Adriaenssens E.M."/>
            <person name="Foster-Nyarko E."/>
            <person name="Jarju S."/>
            <person name="Secka A."/>
            <person name="Antonio M."/>
            <person name="Oren A."/>
            <person name="Chaudhuri R.R."/>
            <person name="La Ragione R."/>
            <person name="Hildebrand F."/>
            <person name="Pallen M.J."/>
        </authorList>
    </citation>
    <scope>NUCLEOTIDE SEQUENCE</scope>
    <source>
        <strain evidence="2">ChiHjej13B12-4958</strain>
    </source>
</reference>
<comment type="caution">
    <text evidence="2">The sequence shown here is derived from an EMBL/GenBank/DDBJ whole genome shotgun (WGS) entry which is preliminary data.</text>
</comment>
<gene>
    <name evidence="2" type="ORF">H9751_07430</name>
</gene>
<reference evidence="2" key="2">
    <citation type="submission" date="2021-04" db="EMBL/GenBank/DDBJ databases">
        <authorList>
            <person name="Gilroy R."/>
        </authorList>
    </citation>
    <scope>NUCLEOTIDE SEQUENCE</scope>
    <source>
        <strain evidence="2">ChiHjej13B12-4958</strain>
    </source>
</reference>
<dbReference type="AlphaFoldDB" id="A0A9D2QFX0"/>
<sequence length="271" mass="29333">MSLGFLFFLPATGGVYRPDGDLVSYAQKIHEGLGDDMSATTDPASFYETPGDPHPGRPAPRVITELSTWVNDHCDLGGADPSEEGAGRFLGVSEFPVEPVQDTLHFGVPYSLADNTGAALQDKAADLGLCMIDDMEMLWVNSTGIDRGLRMRSSVGTVSTHVDEESIRSALADDADRRERSDDGIPYVVIDTGLPEQSSPLAGTPLEHVRFVQAALLGNGWVAEYRSRRTHFRRHPTNLEDAAADLAAFADGDPGFLSRGWEDVTAETVQR</sequence>
<name>A0A9D2QFX0_9CORY</name>
<proteinExistence type="predicted"/>
<organism evidence="2 3">
    <name type="scientific">Candidatus Corynebacterium faecigallinarum</name>
    <dbReference type="NCBI Taxonomy" id="2838528"/>
    <lineage>
        <taxon>Bacteria</taxon>
        <taxon>Bacillati</taxon>
        <taxon>Actinomycetota</taxon>
        <taxon>Actinomycetes</taxon>
        <taxon>Mycobacteriales</taxon>
        <taxon>Corynebacteriaceae</taxon>
        <taxon>Corynebacterium</taxon>
    </lineage>
</organism>
<evidence type="ECO:0000313" key="3">
    <source>
        <dbReference type="Proteomes" id="UP000823858"/>
    </source>
</evidence>
<dbReference type="EMBL" id="DWVP01000018">
    <property type="protein sequence ID" value="HJC85358.1"/>
    <property type="molecule type" value="Genomic_DNA"/>
</dbReference>
<feature type="region of interest" description="Disordered" evidence="1">
    <location>
        <begin position="34"/>
        <end position="57"/>
    </location>
</feature>
<dbReference type="Proteomes" id="UP000823858">
    <property type="component" value="Unassembled WGS sequence"/>
</dbReference>
<evidence type="ECO:0000256" key="1">
    <source>
        <dbReference type="SAM" id="MobiDB-lite"/>
    </source>
</evidence>